<evidence type="ECO:0000313" key="8">
    <source>
        <dbReference type="Proteomes" id="UP001174909"/>
    </source>
</evidence>
<dbReference type="InterPro" id="IPR046338">
    <property type="entry name" value="GAIN_dom_sf"/>
</dbReference>
<dbReference type="PANTHER" id="PTHR47767:SF1">
    <property type="entry name" value="ADHESION G PROTEIN-COUPLED RECEPTOR G7"/>
    <property type="match status" value="1"/>
</dbReference>
<gene>
    <name evidence="7" type="ORF">GBAR_LOCUS12983</name>
</gene>
<evidence type="ECO:0000256" key="1">
    <source>
        <dbReference type="ARBA" id="ARBA00004370"/>
    </source>
</evidence>
<dbReference type="InterPro" id="IPR053066">
    <property type="entry name" value="ADGR_G7"/>
</dbReference>
<organism evidence="7 8">
    <name type="scientific">Geodia barretti</name>
    <name type="common">Barrett's horny sponge</name>
    <dbReference type="NCBI Taxonomy" id="519541"/>
    <lineage>
        <taxon>Eukaryota</taxon>
        <taxon>Metazoa</taxon>
        <taxon>Porifera</taxon>
        <taxon>Demospongiae</taxon>
        <taxon>Heteroscleromorpha</taxon>
        <taxon>Tetractinellida</taxon>
        <taxon>Astrophorina</taxon>
        <taxon>Geodiidae</taxon>
        <taxon>Geodia</taxon>
    </lineage>
</organism>
<keyword evidence="2" id="KW-0812">Transmembrane</keyword>
<dbReference type="AlphaFoldDB" id="A0AA35S264"/>
<dbReference type="Gene3D" id="2.60.220.50">
    <property type="match status" value="1"/>
</dbReference>
<evidence type="ECO:0000256" key="3">
    <source>
        <dbReference type="ARBA" id="ARBA00022989"/>
    </source>
</evidence>
<dbReference type="Proteomes" id="UP001174909">
    <property type="component" value="Unassembled WGS sequence"/>
</dbReference>
<proteinExistence type="predicted"/>
<dbReference type="PROSITE" id="PS50221">
    <property type="entry name" value="GAIN_B"/>
    <property type="match status" value="1"/>
</dbReference>
<comment type="subcellular location">
    <subcellularLocation>
        <location evidence="1">Membrane</location>
    </subcellularLocation>
</comment>
<keyword evidence="7" id="KW-0675">Receptor</keyword>
<dbReference type="PANTHER" id="PTHR47767">
    <property type="entry name" value="ADHESION G PROTEIN-COUPLED RECEPTOR G7"/>
    <property type="match status" value="1"/>
</dbReference>
<keyword evidence="8" id="KW-1185">Reference proteome</keyword>
<evidence type="ECO:0000256" key="5">
    <source>
        <dbReference type="ARBA" id="ARBA00023157"/>
    </source>
</evidence>
<evidence type="ECO:0000256" key="4">
    <source>
        <dbReference type="ARBA" id="ARBA00023136"/>
    </source>
</evidence>
<sequence length="425" mass="46788">MLISSVALSSIDVEKEGYQEFNCTRLENELIECIFNNYNSSQSLDSAKLKVVLVNKGIISASEIIIEADNGFCDNDSTTNEQFGGHTWLETSVGDPHQVQCAFGPPNSYARRDCLSREGRQWSDIIDYSSHCYTKITMMYQVFKVENLVEENLVVMLKEFAALVKMTVDTIDQSRRNFEVITNVLNATSSIVNNATLNDTNLRQVVKSVSSIVDDLQVWEEDEIQMTNNINVVEVLENVANSLAVNEEIGTEEKVTVLLFEGNTSALLVERNNIEQLQTSGREFSATRDDNGINTTSGVTDGVLASIQLPESLFSNDRVTNNPVGGGVGLVFSFFETPVLFPLTNGTRADLQIRTSVIGALIGGIPTTSDLLDPIIITFQLEIDTEDEVVENAACVSWDFEASGGVGNWTNRGCNTNLDKVSRTD</sequence>
<keyword evidence="3" id="KW-1133">Transmembrane helix</keyword>
<evidence type="ECO:0000259" key="6">
    <source>
        <dbReference type="PROSITE" id="PS50221"/>
    </source>
</evidence>
<keyword evidence="4" id="KW-0472">Membrane</keyword>
<dbReference type="InterPro" id="IPR057244">
    <property type="entry name" value="GAIN_B"/>
</dbReference>
<dbReference type="EMBL" id="CASHTH010001933">
    <property type="protein sequence ID" value="CAI8022063.1"/>
    <property type="molecule type" value="Genomic_DNA"/>
</dbReference>
<evidence type="ECO:0000256" key="2">
    <source>
        <dbReference type="ARBA" id="ARBA00022692"/>
    </source>
</evidence>
<evidence type="ECO:0000313" key="7">
    <source>
        <dbReference type="EMBL" id="CAI8022063.1"/>
    </source>
</evidence>
<reference evidence="7" key="1">
    <citation type="submission" date="2023-03" db="EMBL/GenBank/DDBJ databases">
        <authorList>
            <person name="Steffen K."/>
            <person name="Cardenas P."/>
        </authorList>
    </citation>
    <scope>NUCLEOTIDE SEQUENCE</scope>
</reference>
<comment type="caution">
    <text evidence="7">The sequence shown here is derived from an EMBL/GenBank/DDBJ whole genome shotgun (WGS) entry which is preliminary data.</text>
</comment>
<dbReference type="GO" id="GO:0016020">
    <property type="term" value="C:membrane"/>
    <property type="evidence" value="ECO:0007669"/>
    <property type="project" value="UniProtKB-SubCell"/>
</dbReference>
<accession>A0AA35S264</accession>
<feature type="domain" description="GAIN-B" evidence="6">
    <location>
        <begin position="275"/>
        <end position="425"/>
    </location>
</feature>
<name>A0AA35S264_GEOBA</name>
<protein>
    <submittedName>
        <fullName evidence="7">Adhesion G-protein coupled receptor G4</fullName>
    </submittedName>
</protein>
<keyword evidence="5" id="KW-1015">Disulfide bond</keyword>